<gene>
    <name evidence="14" type="primary">LOC106820790</name>
</gene>
<dbReference type="PRINTS" id="PR00024">
    <property type="entry name" value="HOMEOBOX"/>
</dbReference>
<evidence type="ECO:0000256" key="3">
    <source>
        <dbReference type="ARBA" id="ARBA00022473"/>
    </source>
</evidence>
<evidence type="ECO:0000256" key="6">
    <source>
        <dbReference type="ARBA" id="ARBA00023155"/>
    </source>
</evidence>
<evidence type="ECO:0000256" key="5">
    <source>
        <dbReference type="ARBA" id="ARBA00023125"/>
    </source>
</evidence>
<keyword evidence="7" id="KW-0804">Transcription</keyword>
<evidence type="ECO:0000313" key="14">
    <source>
        <dbReference type="RefSeq" id="XP_014680844.1"/>
    </source>
</evidence>
<evidence type="ECO:0000256" key="10">
    <source>
        <dbReference type="RuleBase" id="RU000682"/>
    </source>
</evidence>
<comment type="similarity">
    <text evidence="2">Belongs to the Abd-B homeobox family.</text>
</comment>
<keyword evidence="3" id="KW-0217">Developmental protein</keyword>
<dbReference type="PANTHER" id="PTHR45970:SF2">
    <property type="entry name" value="AGAP004664-PA"/>
    <property type="match status" value="1"/>
</dbReference>
<dbReference type="CDD" id="cd00086">
    <property type="entry name" value="homeodomain"/>
    <property type="match status" value="1"/>
</dbReference>
<feature type="DNA-binding region" description="Homeobox" evidence="9">
    <location>
        <begin position="228"/>
        <end position="287"/>
    </location>
</feature>
<keyword evidence="4" id="KW-0805">Transcription regulation</keyword>
<accession>A0ABM1F8S3</accession>
<evidence type="ECO:0000256" key="8">
    <source>
        <dbReference type="ARBA" id="ARBA00023242"/>
    </source>
</evidence>
<dbReference type="InterPro" id="IPR001356">
    <property type="entry name" value="HD"/>
</dbReference>
<evidence type="ECO:0000256" key="4">
    <source>
        <dbReference type="ARBA" id="ARBA00023015"/>
    </source>
</evidence>
<reference evidence="14" key="1">
    <citation type="submission" date="2025-08" db="UniProtKB">
        <authorList>
            <consortium name="RefSeq"/>
        </authorList>
    </citation>
    <scope>IDENTIFICATION</scope>
</reference>
<dbReference type="InterPro" id="IPR020479">
    <property type="entry name" value="HD_metazoa"/>
</dbReference>
<dbReference type="SMART" id="SM00389">
    <property type="entry name" value="HOX"/>
    <property type="match status" value="1"/>
</dbReference>
<dbReference type="GeneID" id="106820790"/>
<proteinExistence type="inferred from homology"/>
<evidence type="ECO:0000256" key="1">
    <source>
        <dbReference type="ARBA" id="ARBA00004123"/>
    </source>
</evidence>
<feature type="compositionally biased region" description="Polar residues" evidence="11">
    <location>
        <begin position="297"/>
        <end position="308"/>
    </location>
</feature>
<dbReference type="InterPro" id="IPR009057">
    <property type="entry name" value="Homeodomain-like_sf"/>
</dbReference>
<feature type="region of interest" description="Disordered" evidence="11">
    <location>
        <begin position="278"/>
        <end position="308"/>
    </location>
</feature>
<keyword evidence="5 9" id="KW-0238">DNA-binding</keyword>
<dbReference type="Gene3D" id="1.10.10.60">
    <property type="entry name" value="Homeodomain-like"/>
    <property type="match status" value="1"/>
</dbReference>
<dbReference type="Pfam" id="PF00046">
    <property type="entry name" value="Homeodomain"/>
    <property type="match status" value="1"/>
</dbReference>
<dbReference type="PROSITE" id="PS50071">
    <property type="entry name" value="HOMEOBOX_2"/>
    <property type="match status" value="1"/>
</dbReference>
<evidence type="ECO:0000313" key="13">
    <source>
        <dbReference type="Proteomes" id="UP000695022"/>
    </source>
</evidence>
<feature type="domain" description="Homeobox" evidence="12">
    <location>
        <begin position="226"/>
        <end position="286"/>
    </location>
</feature>
<keyword evidence="8 9" id="KW-0539">Nucleus</keyword>
<evidence type="ECO:0000256" key="7">
    <source>
        <dbReference type="ARBA" id="ARBA00023163"/>
    </source>
</evidence>
<keyword evidence="13" id="KW-1185">Reference proteome</keyword>
<name>A0ABM1F8S3_PRICU</name>
<evidence type="ECO:0000256" key="9">
    <source>
        <dbReference type="PROSITE-ProRule" id="PRU00108"/>
    </source>
</evidence>
<dbReference type="Proteomes" id="UP000695022">
    <property type="component" value="Unplaced"/>
</dbReference>
<keyword evidence="6 9" id="KW-0371">Homeobox</keyword>
<protein>
    <submittedName>
        <fullName evidence="14">Homeobox protein Hox-B9a-like</fullName>
    </submittedName>
</protein>
<dbReference type="PANTHER" id="PTHR45970">
    <property type="entry name" value="AGAP004664-PA"/>
    <property type="match status" value="1"/>
</dbReference>
<organism evidence="13 14">
    <name type="scientific">Priapulus caudatus</name>
    <name type="common">Priapulid worm</name>
    <dbReference type="NCBI Taxonomy" id="37621"/>
    <lineage>
        <taxon>Eukaryota</taxon>
        <taxon>Metazoa</taxon>
        <taxon>Ecdysozoa</taxon>
        <taxon>Scalidophora</taxon>
        <taxon>Priapulida</taxon>
        <taxon>Priapulimorpha</taxon>
        <taxon>Priapulimorphida</taxon>
        <taxon>Priapulidae</taxon>
        <taxon>Priapulus</taxon>
    </lineage>
</organism>
<evidence type="ECO:0000259" key="12">
    <source>
        <dbReference type="PROSITE" id="PS50071"/>
    </source>
</evidence>
<dbReference type="InterPro" id="IPR017970">
    <property type="entry name" value="Homeobox_CS"/>
</dbReference>
<comment type="subcellular location">
    <subcellularLocation>
        <location evidence="1 9 10">Nucleus</location>
    </subcellularLocation>
</comment>
<dbReference type="RefSeq" id="XP_014680844.1">
    <property type="nucleotide sequence ID" value="XM_014825358.1"/>
</dbReference>
<dbReference type="InterPro" id="IPR017112">
    <property type="entry name" value="HXA9/HXB9/HXC9"/>
</dbReference>
<dbReference type="PROSITE" id="PS00027">
    <property type="entry name" value="HOMEOBOX_1"/>
    <property type="match status" value="1"/>
</dbReference>
<evidence type="ECO:0000256" key="11">
    <source>
        <dbReference type="SAM" id="MobiDB-lite"/>
    </source>
</evidence>
<dbReference type="SUPFAM" id="SSF46689">
    <property type="entry name" value="Homeodomain-like"/>
    <property type="match status" value="1"/>
</dbReference>
<evidence type="ECO:0000256" key="2">
    <source>
        <dbReference type="ARBA" id="ARBA00006317"/>
    </source>
</evidence>
<sequence length="308" mass="34863">MPIDSEVQAHVYKSATQLPTMMNGAFFEDAACKVDGLSASCLQPGPLHVPGKRLSSTPVIPLHGYRSPGVVQNIETDATIVHRPPQAWNYTTASDHGGLDPTHSQFKQNLCRDPGLTSAYYPAAEMSRERKSLDIWHGGHPTYNIPNSMHGHTATGATGTDAWNSFSGQGWCNYPCPARLPPHMESQHRPYLHGEDRQSGFESCRTATSSLYDTTGYNPLEWTSNVSVRKKRKPYTKYQTLELEKEFLFNAYVSKQKRWELARTLNLTERQVKIWFQNRRMKSKKSNQKETEKQRQHQSQATQPASKL</sequence>